<proteinExistence type="predicted"/>
<feature type="transmembrane region" description="Helical" evidence="2">
    <location>
        <begin position="42"/>
        <end position="59"/>
    </location>
</feature>
<evidence type="ECO:0000256" key="2">
    <source>
        <dbReference type="SAM" id="Phobius"/>
    </source>
</evidence>
<accession>A0ABP9K0G2</accession>
<keyword evidence="2" id="KW-1133">Transmembrane helix</keyword>
<feature type="transmembrane region" description="Helical" evidence="2">
    <location>
        <begin position="98"/>
        <end position="118"/>
    </location>
</feature>
<dbReference type="RefSeq" id="WP_345494096.1">
    <property type="nucleotide sequence ID" value="NZ_BAABJM010000001.1"/>
</dbReference>
<keyword evidence="2" id="KW-0472">Membrane</keyword>
<evidence type="ECO:0000313" key="3">
    <source>
        <dbReference type="EMBL" id="GAA5046934.1"/>
    </source>
</evidence>
<protein>
    <submittedName>
        <fullName evidence="3">Uncharacterized protein</fullName>
    </submittedName>
</protein>
<evidence type="ECO:0000313" key="4">
    <source>
        <dbReference type="Proteomes" id="UP001500603"/>
    </source>
</evidence>
<feature type="region of interest" description="Disordered" evidence="1">
    <location>
        <begin position="153"/>
        <end position="172"/>
    </location>
</feature>
<name>A0ABP9K0G2_9NOCA</name>
<feature type="transmembrane region" description="Helical" evidence="2">
    <location>
        <begin position="66"/>
        <end position="86"/>
    </location>
</feature>
<reference evidence="4" key="1">
    <citation type="journal article" date="2019" name="Int. J. Syst. Evol. Microbiol.">
        <title>The Global Catalogue of Microorganisms (GCM) 10K type strain sequencing project: providing services to taxonomists for standard genome sequencing and annotation.</title>
        <authorList>
            <consortium name="The Broad Institute Genomics Platform"/>
            <consortium name="The Broad Institute Genome Sequencing Center for Infectious Disease"/>
            <person name="Wu L."/>
            <person name="Ma J."/>
        </authorList>
    </citation>
    <scope>NUCLEOTIDE SEQUENCE [LARGE SCALE GENOMIC DNA]</scope>
    <source>
        <strain evidence="4">JCM 18298</strain>
    </source>
</reference>
<gene>
    <name evidence="3" type="ORF">GCM10023318_12840</name>
</gene>
<evidence type="ECO:0000256" key="1">
    <source>
        <dbReference type="SAM" id="MobiDB-lite"/>
    </source>
</evidence>
<dbReference type="EMBL" id="BAABJM010000001">
    <property type="protein sequence ID" value="GAA5046934.1"/>
    <property type="molecule type" value="Genomic_DNA"/>
</dbReference>
<keyword evidence="2" id="KW-0812">Transmembrane</keyword>
<keyword evidence="4" id="KW-1185">Reference proteome</keyword>
<sequence>MTPGPITGHLRGGLVGVMVSALAVAAHGTAGGGHPGSAELTLILLIAVVAGCAGDTVLARRRRCTVVGLLAGGQLAGHLALTGLGHTHSASNSALPTGWMLVAHTVATLICAVLIVLAERLYAVASRVVGSVLGTPHAPSIVGAPRWSNPRHAPYLASPNGASGPRAPPMPA</sequence>
<dbReference type="Proteomes" id="UP001500603">
    <property type="component" value="Unassembled WGS sequence"/>
</dbReference>
<organism evidence="3 4">
    <name type="scientific">Nocardia callitridis</name>
    <dbReference type="NCBI Taxonomy" id="648753"/>
    <lineage>
        <taxon>Bacteria</taxon>
        <taxon>Bacillati</taxon>
        <taxon>Actinomycetota</taxon>
        <taxon>Actinomycetes</taxon>
        <taxon>Mycobacteriales</taxon>
        <taxon>Nocardiaceae</taxon>
        <taxon>Nocardia</taxon>
    </lineage>
</organism>
<comment type="caution">
    <text evidence="3">The sequence shown here is derived from an EMBL/GenBank/DDBJ whole genome shotgun (WGS) entry which is preliminary data.</text>
</comment>
<feature type="transmembrane region" description="Helical" evidence="2">
    <location>
        <begin position="12"/>
        <end position="30"/>
    </location>
</feature>